<protein>
    <submittedName>
        <fullName evidence="1">GL17600</fullName>
    </submittedName>
</protein>
<dbReference type="AlphaFoldDB" id="B4GHV3"/>
<dbReference type="EMBL" id="CH479183">
    <property type="protein sequence ID" value="EDW36073.1"/>
    <property type="molecule type" value="Genomic_DNA"/>
</dbReference>
<name>B4GHV3_DROPE</name>
<dbReference type="eggNOG" id="ENOG502TATE">
    <property type="taxonomic scope" value="Eukaryota"/>
</dbReference>
<evidence type="ECO:0000313" key="2">
    <source>
        <dbReference type="Proteomes" id="UP000008744"/>
    </source>
</evidence>
<organism evidence="2">
    <name type="scientific">Drosophila persimilis</name>
    <name type="common">Fruit fly</name>
    <dbReference type="NCBI Taxonomy" id="7234"/>
    <lineage>
        <taxon>Eukaryota</taxon>
        <taxon>Metazoa</taxon>
        <taxon>Ecdysozoa</taxon>
        <taxon>Arthropoda</taxon>
        <taxon>Hexapoda</taxon>
        <taxon>Insecta</taxon>
        <taxon>Pterygota</taxon>
        <taxon>Neoptera</taxon>
        <taxon>Endopterygota</taxon>
        <taxon>Diptera</taxon>
        <taxon>Brachycera</taxon>
        <taxon>Muscomorpha</taxon>
        <taxon>Ephydroidea</taxon>
        <taxon>Drosophilidae</taxon>
        <taxon>Drosophila</taxon>
        <taxon>Sophophora</taxon>
    </lineage>
</organism>
<sequence>MQKYLCNTLRLLAPPKCCFTQSFKNASNFLYERARAGENVHFLKIQREQLMKLRSKLMMQKVQVIEKIDKVDEQIERITAKSDEDKQAH</sequence>
<dbReference type="OMA" id="HFLKMQR"/>
<dbReference type="PhylomeDB" id="B4GHV3"/>
<proteinExistence type="predicted"/>
<reference evidence="1 2" key="1">
    <citation type="journal article" date="2007" name="Nature">
        <title>Evolution of genes and genomes on the Drosophila phylogeny.</title>
        <authorList>
            <consortium name="Drosophila 12 Genomes Consortium"/>
            <person name="Clark A.G."/>
            <person name="Eisen M.B."/>
            <person name="Smith D.R."/>
            <person name="Bergman C.M."/>
            <person name="Oliver B."/>
            <person name="Markow T.A."/>
            <person name="Kaufman T.C."/>
            <person name="Kellis M."/>
            <person name="Gelbart W."/>
            <person name="Iyer V.N."/>
            <person name="Pollard D.A."/>
            <person name="Sackton T.B."/>
            <person name="Larracuente A.M."/>
            <person name="Singh N.D."/>
            <person name="Abad J.P."/>
            <person name="Abt D.N."/>
            <person name="Adryan B."/>
            <person name="Aguade M."/>
            <person name="Akashi H."/>
            <person name="Anderson W.W."/>
            <person name="Aquadro C.F."/>
            <person name="Ardell D.H."/>
            <person name="Arguello R."/>
            <person name="Artieri C.G."/>
            <person name="Barbash D.A."/>
            <person name="Barker D."/>
            <person name="Barsanti P."/>
            <person name="Batterham P."/>
            <person name="Batzoglou S."/>
            <person name="Begun D."/>
            <person name="Bhutkar A."/>
            <person name="Blanco E."/>
            <person name="Bosak S.A."/>
            <person name="Bradley R.K."/>
            <person name="Brand A.D."/>
            <person name="Brent M.R."/>
            <person name="Brooks A.N."/>
            <person name="Brown R.H."/>
            <person name="Butlin R.K."/>
            <person name="Caggese C."/>
            <person name="Calvi B.R."/>
            <person name="Bernardo de Carvalho A."/>
            <person name="Caspi A."/>
            <person name="Castrezana S."/>
            <person name="Celniker S.E."/>
            <person name="Chang J.L."/>
            <person name="Chapple C."/>
            <person name="Chatterji S."/>
            <person name="Chinwalla A."/>
            <person name="Civetta A."/>
            <person name="Clifton S.W."/>
            <person name="Comeron J.M."/>
            <person name="Costello J.C."/>
            <person name="Coyne J.A."/>
            <person name="Daub J."/>
            <person name="David R.G."/>
            <person name="Delcher A.L."/>
            <person name="Delehaunty K."/>
            <person name="Do C.B."/>
            <person name="Ebling H."/>
            <person name="Edwards K."/>
            <person name="Eickbush T."/>
            <person name="Evans J.D."/>
            <person name="Filipski A."/>
            <person name="Findeiss S."/>
            <person name="Freyhult E."/>
            <person name="Fulton L."/>
            <person name="Fulton R."/>
            <person name="Garcia A.C."/>
            <person name="Gardiner A."/>
            <person name="Garfield D.A."/>
            <person name="Garvin B.E."/>
            <person name="Gibson G."/>
            <person name="Gilbert D."/>
            <person name="Gnerre S."/>
            <person name="Godfrey J."/>
            <person name="Good R."/>
            <person name="Gotea V."/>
            <person name="Gravely B."/>
            <person name="Greenberg A.J."/>
            <person name="Griffiths-Jones S."/>
            <person name="Gross S."/>
            <person name="Guigo R."/>
            <person name="Gustafson E.A."/>
            <person name="Haerty W."/>
            <person name="Hahn M.W."/>
            <person name="Halligan D.L."/>
            <person name="Halpern A.L."/>
            <person name="Halter G.M."/>
            <person name="Han M.V."/>
            <person name="Heger A."/>
            <person name="Hillier L."/>
            <person name="Hinrichs A.S."/>
            <person name="Holmes I."/>
            <person name="Hoskins R.A."/>
            <person name="Hubisz M.J."/>
            <person name="Hultmark D."/>
            <person name="Huntley M.A."/>
            <person name="Jaffe D.B."/>
            <person name="Jagadeeshan S."/>
            <person name="Jeck W.R."/>
            <person name="Johnson J."/>
            <person name="Jones C.D."/>
            <person name="Jordan W.C."/>
            <person name="Karpen G.H."/>
            <person name="Kataoka E."/>
            <person name="Keightley P.D."/>
            <person name="Kheradpour P."/>
            <person name="Kirkness E.F."/>
            <person name="Koerich L.B."/>
            <person name="Kristiansen K."/>
            <person name="Kudrna D."/>
            <person name="Kulathinal R.J."/>
            <person name="Kumar S."/>
            <person name="Kwok R."/>
            <person name="Lander E."/>
            <person name="Langley C.H."/>
            <person name="Lapoint R."/>
            <person name="Lazzaro B.P."/>
            <person name="Lee S.J."/>
            <person name="Levesque L."/>
            <person name="Li R."/>
            <person name="Lin C.F."/>
            <person name="Lin M.F."/>
            <person name="Lindblad-Toh K."/>
            <person name="Llopart A."/>
            <person name="Long M."/>
            <person name="Low L."/>
            <person name="Lozovsky E."/>
            <person name="Lu J."/>
            <person name="Luo M."/>
            <person name="Machado C.A."/>
            <person name="Makalowski W."/>
            <person name="Marzo M."/>
            <person name="Matsuda M."/>
            <person name="Matzkin L."/>
            <person name="McAllister B."/>
            <person name="McBride C.S."/>
            <person name="McKernan B."/>
            <person name="McKernan K."/>
            <person name="Mendez-Lago M."/>
            <person name="Minx P."/>
            <person name="Mollenhauer M.U."/>
            <person name="Montooth K."/>
            <person name="Mount S.M."/>
            <person name="Mu X."/>
            <person name="Myers E."/>
            <person name="Negre B."/>
            <person name="Newfeld S."/>
            <person name="Nielsen R."/>
            <person name="Noor M.A."/>
            <person name="O'Grady P."/>
            <person name="Pachter L."/>
            <person name="Papaceit M."/>
            <person name="Parisi M.J."/>
            <person name="Parisi M."/>
            <person name="Parts L."/>
            <person name="Pedersen J.S."/>
            <person name="Pesole G."/>
            <person name="Phillippy A.M."/>
            <person name="Ponting C.P."/>
            <person name="Pop M."/>
            <person name="Porcelli D."/>
            <person name="Powell J.R."/>
            <person name="Prohaska S."/>
            <person name="Pruitt K."/>
            <person name="Puig M."/>
            <person name="Quesneville H."/>
            <person name="Ram K.R."/>
            <person name="Rand D."/>
            <person name="Rasmussen M.D."/>
            <person name="Reed L.K."/>
            <person name="Reenan R."/>
            <person name="Reily A."/>
            <person name="Remington K.A."/>
            <person name="Rieger T.T."/>
            <person name="Ritchie M.G."/>
            <person name="Robin C."/>
            <person name="Rogers Y.H."/>
            <person name="Rohde C."/>
            <person name="Rozas J."/>
            <person name="Rubenfield M.J."/>
            <person name="Ruiz A."/>
            <person name="Russo S."/>
            <person name="Salzberg S.L."/>
            <person name="Sanchez-Gracia A."/>
            <person name="Saranga D.J."/>
            <person name="Sato H."/>
            <person name="Schaeffer S.W."/>
            <person name="Schatz M.C."/>
            <person name="Schlenke T."/>
            <person name="Schwartz R."/>
            <person name="Segarra C."/>
            <person name="Singh R.S."/>
            <person name="Sirot L."/>
            <person name="Sirota M."/>
            <person name="Sisneros N.B."/>
            <person name="Smith C.D."/>
            <person name="Smith T.F."/>
            <person name="Spieth J."/>
            <person name="Stage D.E."/>
            <person name="Stark A."/>
            <person name="Stephan W."/>
            <person name="Strausberg R.L."/>
            <person name="Strempel S."/>
            <person name="Sturgill D."/>
            <person name="Sutton G."/>
            <person name="Sutton G.G."/>
            <person name="Tao W."/>
            <person name="Teichmann S."/>
            <person name="Tobari Y.N."/>
            <person name="Tomimura Y."/>
            <person name="Tsolas J.M."/>
            <person name="Valente V.L."/>
            <person name="Venter E."/>
            <person name="Venter J.C."/>
            <person name="Vicario S."/>
            <person name="Vieira F.G."/>
            <person name="Vilella A.J."/>
            <person name="Villasante A."/>
            <person name="Walenz B."/>
            <person name="Wang J."/>
            <person name="Wasserman M."/>
            <person name="Watts T."/>
            <person name="Wilson D."/>
            <person name="Wilson R.K."/>
            <person name="Wing R.A."/>
            <person name="Wolfner M.F."/>
            <person name="Wong A."/>
            <person name="Wong G.K."/>
            <person name="Wu C.I."/>
            <person name="Wu G."/>
            <person name="Yamamoto D."/>
            <person name="Yang H.P."/>
            <person name="Yang S.P."/>
            <person name="Yorke J.A."/>
            <person name="Yoshida K."/>
            <person name="Zdobnov E."/>
            <person name="Zhang P."/>
            <person name="Zhang Y."/>
            <person name="Zimin A.V."/>
            <person name="Baldwin J."/>
            <person name="Abdouelleil A."/>
            <person name="Abdulkadir J."/>
            <person name="Abebe A."/>
            <person name="Abera B."/>
            <person name="Abreu J."/>
            <person name="Acer S.C."/>
            <person name="Aftuck L."/>
            <person name="Alexander A."/>
            <person name="An P."/>
            <person name="Anderson E."/>
            <person name="Anderson S."/>
            <person name="Arachi H."/>
            <person name="Azer M."/>
            <person name="Bachantsang P."/>
            <person name="Barry A."/>
            <person name="Bayul T."/>
            <person name="Berlin A."/>
            <person name="Bessette D."/>
            <person name="Bloom T."/>
            <person name="Blye J."/>
            <person name="Boguslavskiy L."/>
            <person name="Bonnet C."/>
            <person name="Boukhgalter B."/>
            <person name="Bourzgui I."/>
            <person name="Brown A."/>
            <person name="Cahill P."/>
            <person name="Channer S."/>
            <person name="Cheshatsang Y."/>
            <person name="Chuda L."/>
            <person name="Citroen M."/>
            <person name="Collymore A."/>
            <person name="Cooke P."/>
            <person name="Costello M."/>
            <person name="D'Aco K."/>
            <person name="Daza R."/>
            <person name="De Haan G."/>
            <person name="DeGray S."/>
            <person name="DeMaso C."/>
            <person name="Dhargay N."/>
            <person name="Dooley K."/>
            <person name="Dooley E."/>
            <person name="Doricent M."/>
            <person name="Dorje P."/>
            <person name="Dorjee K."/>
            <person name="Dupes A."/>
            <person name="Elong R."/>
            <person name="Falk J."/>
            <person name="Farina A."/>
            <person name="Faro S."/>
            <person name="Ferguson D."/>
            <person name="Fisher S."/>
            <person name="Foley C.D."/>
            <person name="Franke A."/>
            <person name="Friedrich D."/>
            <person name="Gadbois L."/>
            <person name="Gearin G."/>
            <person name="Gearin C.R."/>
            <person name="Giannoukos G."/>
            <person name="Goode T."/>
            <person name="Graham J."/>
            <person name="Grandbois E."/>
            <person name="Grewal S."/>
            <person name="Gyaltsen K."/>
            <person name="Hafez N."/>
            <person name="Hagos B."/>
            <person name="Hall J."/>
            <person name="Henson C."/>
            <person name="Hollinger A."/>
            <person name="Honan T."/>
            <person name="Huard M.D."/>
            <person name="Hughes L."/>
            <person name="Hurhula B."/>
            <person name="Husby M.E."/>
            <person name="Kamat A."/>
            <person name="Kanga B."/>
            <person name="Kashin S."/>
            <person name="Khazanovich D."/>
            <person name="Kisner P."/>
            <person name="Lance K."/>
            <person name="Lara M."/>
            <person name="Lee W."/>
            <person name="Lennon N."/>
            <person name="Letendre F."/>
            <person name="LeVine R."/>
            <person name="Lipovsky A."/>
            <person name="Liu X."/>
            <person name="Liu J."/>
            <person name="Liu S."/>
            <person name="Lokyitsang T."/>
            <person name="Lokyitsang Y."/>
            <person name="Lubonja R."/>
            <person name="Lui A."/>
            <person name="MacDonald P."/>
            <person name="Magnisalis V."/>
            <person name="Maru K."/>
            <person name="Matthews C."/>
            <person name="McCusker W."/>
            <person name="McDonough S."/>
            <person name="Mehta T."/>
            <person name="Meldrim J."/>
            <person name="Meneus L."/>
            <person name="Mihai O."/>
            <person name="Mihalev A."/>
            <person name="Mihova T."/>
            <person name="Mittelman R."/>
            <person name="Mlenga V."/>
            <person name="Montmayeur A."/>
            <person name="Mulrain L."/>
            <person name="Navidi A."/>
            <person name="Naylor J."/>
            <person name="Negash T."/>
            <person name="Nguyen T."/>
            <person name="Nguyen N."/>
            <person name="Nicol R."/>
            <person name="Norbu C."/>
            <person name="Norbu N."/>
            <person name="Novod N."/>
            <person name="O'Neill B."/>
            <person name="Osman S."/>
            <person name="Markiewicz E."/>
            <person name="Oyono O.L."/>
            <person name="Patti C."/>
            <person name="Phunkhang P."/>
            <person name="Pierre F."/>
            <person name="Priest M."/>
            <person name="Raghuraman S."/>
            <person name="Rege F."/>
            <person name="Reyes R."/>
            <person name="Rise C."/>
            <person name="Rogov P."/>
            <person name="Ross K."/>
            <person name="Ryan E."/>
            <person name="Settipalli S."/>
            <person name="Shea T."/>
            <person name="Sherpa N."/>
            <person name="Shi L."/>
            <person name="Shih D."/>
            <person name="Sparrow T."/>
            <person name="Spaulding J."/>
            <person name="Stalker J."/>
            <person name="Stange-Thomann N."/>
            <person name="Stavropoulos S."/>
            <person name="Stone C."/>
            <person name="Strader C."/>
            <person name="Tesfaye S."/>
            <person name="Thomson T."/>
            <person name="Thoulutsang Y."/>
            <person name="Thoulutsang D."/>
            <person name="Topham K."/>
            <person name="Topping I."/>
            <person name="Tsamla T."/>
            <person name="Vassiliev H."/>
            <person name="Vo A."/>
            <person name="Wangchuk T."/>
            <person name="Wangdi T."/>
            <person name="Weiand M."/>
            <person name="Wilkinson J."/>
            <person name="Wilson A."/>
            <person name="Yadav S."/>
            <person name="Young G."/>
            <person name="Yu Q."/>
            <person name="Zembek L."/>
            <person name="Zhong D."/>
            <person name="Zimmer A."/>
            <person name="Zwirko Z."/>
            <person name="Jaffe D.B."/>
            <person name="Alvarez P."/>
            <person name="Brockman W."/>
            <person name="Butler J."/>
            <person name="Chin C."/>
            <person name="Gnerre S."/>
            <person name="Grabherr M."/>
            <person name="Kleber M."/>
            <person name="Mauceli E."/>
            <person name="MacCallum I."/>
        </authorList>
    </citation>
    <scope>NUCLEOTIDE SEQUENCE [LARGE SCALE GENOMIC DNA]</scope>
    <source>
        <strain evidence="2">MSH-3 / Tucson 14011-0111.49</strain>
    </source>
</reference>
<accession>B4GHV3</accession>
<evidence type="ECO:0000313" key="1">
    <source>
        <dbReference type="EMBL" id="EDW36073.1"/>
    </source>
</evidence>
<keyword evidence="2" id="KW-1185">Reference proteome</keyword>
<dbReference type="Proteomes" id="UP000008744">
    <property type="component" value="Unassembled WGS sequence"/>
</dbReference>
<gene>
    <name evidence="1" type="primary">Dper\GL17600</name>
    <name evidence="1" type="ORF">Dper_GL17600</name>
</gene>
<dbReference type="HOGENOM" id="CLU_183239_0_0_1"/>